<sequence length="66" mass="7389">MTGSSNRFNPKNFGWASAVISGFDGEISRTAEPPKRRTVEASTRCAFFAESLEEKNLITSYQEKEL</sequence>
<dbReference type="EMBL" id="QQWD01000012">
    <property type="protein sequence ID" value="REJ51858.1"/>
    <property type="molecule type" value="Genomic_DNA"/>
</dbReference>
<evidence type="ECO:0000313" key="1">
    <source>
        <dbReference type="EMBL" id="REJ51858.1"/>
    </source>
</evidence>
<evidence type="ECO:0000313" key="2">
    <source>
        <dbReference type="Proteomes" id="UP000257002"/>
    </source>
</evidence>
<protein>
    <submittedName>
        <fullName evidence="1">Uncharacterized protein</fullName>
    </submittedName>
</protein>
<name>A0A3E0LWR6_9CHRO</name>
<proteinExistence type="predicted"/>
<organism evidence="1 2">
    <name type="scientific">Microcystis wesenbergii TW10</name>
    <dbReference type="NCBI Taxonomy" id="2060474"/>
    <lineage>
        <taxon>Bacteria</taxon>
        <taxon>Bacillati</taxon>
        <taxon>Cyanobacteriota</taxon>
        <taxon>Cyanophyceae</taxon>
        <taxon>Oscillatoriophycideae</taxon>
        <taxon>Chroococcales</taxon>
        <taxon>Microcystaceae</taxon>
        <taxon>Microcystis</taxon>
    </lineage>
</organism>
<comment type="caution">
    <text evidence="1">The sequence shown here is derived from an EMBL/GenBank/DDBJ whole genome shotgun (WGS) entry which is preliminary data.</text>
</comment>
<accession>A0A3E0LWR6</accession>
<reference evidence="1 2" key="1">
    <citation type="submission" date="2017-10" db="EMBL/GenBank/DDBJ databases">
        <title>A large-scale comparative metagenomic study reveals the eutrophication-driven functional interactions in six Microcystis-epibionts communities.</title>
        <authorList>
            <person name="Li Q."/>
            <person name="Lin F."/>
        </authorList>
    </citation>
    <scope>NUCLEOTIDE SEQUENCE [LARGE SCALE GENOMIC DNA]</scope>
    <source>
        <strain evidence="1">TW10</strain>
    </source>
</reference>
<gene>
    <name evidence="1" type="ORF">DWQ51_12505</name>
</gene>
<dbReference type="AlphaFoldDB" id="A0A3E0LWR6"/>
<dbReference type="Proteomes" id="UP000257002">
    <property type="component" value="Unassembled WGS sequence"/>
</dbReference>